<gene>
    <name evidence="2" type="ORF">LCGC14_2652020</name>
</gene>
<evidence type="ECO:0000259" key="1">
    <source>
        <dbReference type="Pfam" id="PF04366"/>
    </source>
</evidence>
<proteinExistence type="predicted"/>
<protein>
    <recommendedName>
        <fullName evidence="1">Ysc84 actin-binding domain-containing protein</fullName>
    </recommendedName>
</protein>
<reference evidence="2" key="1">
    <citation type="journal article" date="2015" name="Nature">
        <title>Complex archaea that bridge the gap between prokaryotes and eukaryotes.</title>
        <authorList>
            <person name="Spang A."/>
            <person name="Saw J.H."/>
            <person name="Jorgensen S.L."/>
            <person name="Zaremba-Niedzwiedzka K."/>
            <person name="Martijn J."/>
            <person name="Lind A.E."/>
            <person name="van Eijk R."/>
            <person name="Schleper C."/>
            <person name="Guy L."/>
            <person name="Ettema T.J."/>
        </authorList>
    </citation>
    <scope>NUCLEOTIDE SEQUENCE</scope>
</reference>
<organism evidence="2">
    <name type="scientific">marine sediment metagenome</name>
    <dbReference type="NCBI Taxonomy" id="412755"/>
    <lineage>
        <taxon>unclassified sequences</taxon>
        <taxon>metagenomes</taxon>
        <taxon>ecological metagenomes</taxon>
    </lineage>
</organism>
<accession>A0A0F8ZUL2</accession>
<name>A0A0F8ZUL2_9ZZZZ</name>
<comment type="caution">
    <text evidence="2">The sequence shown here is derived from an EMBL/GenBank/DDBJ whole genome shotgun (WGS) entry which is preliminary data.</text>
</comment>
<dbReference type="EMBL" id="LAZR01046018">
    <property type="protein sequence ID" value="KKK97512.1"/>
    <property type="molecule type" value="Genomic_DNA"/>
</dbReference>
<sequence>MKFTNDILIILLATILFAGCATIKGNTIAEQRQYVLDMRDETLARLYDDKPIAKEQIKKAAGYGVFSKIGSHIFLLSTGSGYGVIIDNKDKKPTYMNMMTVGGGFGLGLKDFRVVIIFRKREDMEKFVEKGWEFGGQADAALKSGDKGGAFSAAKSIDLDIITYQLTESGAALQATLQGTKYWKHKDLNL</sequence>
<dbReference type="InterPro" id="IPR007461">
    <property type="entry name" value="Ysc84_actin-binding"/>
</dbReference>
<dbReference type="AlphaFoldDB" id="A0A0F8ZUL2"/>
<dbReference type="PROSITE" id="PS51257">
    <property type="entry name" value="PROKAR_LIPOPROTEIN"/>
    <property type="match status" value="1"/>
</dbReference>
<feature type="domain" description="Ysc84 actin-binding" evidence="1">
    <location>
        <begin position="100"/>
        <end position="189"/>
    </location>
</feature>
<evidence type="ECO:0000313" key="2">
    <source>
        <dbReference type="EMBL" id="KKK97512.1"/>
    </source>
</evidence>
<dbReference type="Pfam" id="PF04366">
    <property type="entry name" value="Ysc84"/>
    <property type="match status" value="1"/>
</dbReference>